<evidence type="ECO:0000256" key="1">
    <source>
        <dbReference type="ARBA" id="ARBA00004651"/>
    </source>
</evidence>
<keyword evidence="3 8" id="KW-0812">Transmembrane</keyword>
<dbReference type="GO" id="GO:0008360">
    <property type="term" value="P:regulation of cell shape"/>
    <property type="evidence" value="ECO:0007669"/>
    <property type="project" value="UniProtKB-KW"/>
</dbReference>
<dbReference type="PANTHER" id="PTHR47019:SF1">
    <property type="entry name" value="LIPID II FLIPPASE MURJ"/>
    <property type="match status" value="1"/>
</dbReference>
<accession>A0A6J6GXB9</accession>
<feature type="transmembrane region" description="Helical" evidence="8">
    <location>
        <begin position="64"/>
        <end position="83"/>
    </location>
</feature>
<feature type="transmembrane region" description="Helical" evidence="8">
    <location>
        <begin position="336"/>
        <end position="356"/>
    </location>
</feature>
<dbReference type="GO" id="GO:0005886">
    <property type="term" value="C:plasma membrane"/>
    <property type="evidence" value="ECO:0007669"/>
    <property type="project" value="UniProtKB-SubCell"/>
</dbReference>
<keyword evidence="7 8" id="KW-0472">Membrane</keyword>
<feature type="transmembrane region" description="Helical" evidence="8">
    <location>
        <begin position="287"/>
        <end position="310"/>
    </location>
</feature>
<feature type="transmembrane region" description="Helical" evidence="8">
    <location>
        <begin position="431"/>
        <end position="452"/>
    </location>
</feature>
<dbReference type="GO" id="GO:0015648">
    <property type="term" value="F:lipid-linked peptidoglycan transporter activity"/>
    <property type="evidence" value="ECO:0007669"/>
    <property type="project" value="TreeGrafter"/>
</dbReference>
<dbReference type="InterPro" id="IPR004268">
    <property type="entry name" value="MurJ"/>
</dbReference>
<dbReference type="NCBIfam" id="TIGR01695">
    <property type="entry name" value="murJ_mviN"/>
    <property type="match status" value="1"/>
</dbReference>
<sequence length="533" mass="56573">MSGTPAAPHQPRSAGHLLRSSAVVAAGTGLSRLTGFGRVAVMAYVLGTTALAEAYNLANNTPNLLYDLVLGGILSATLVPVVVERMSRDDSDGINAVATVITVVLLATTVIGMIAAPAIIWLFNLSAPAGQYSEQAKVAVPLLILFVPQILFYGLTSLGTALLNAKRSFAVPAFAPVLNNVIVICLFLALPRLAGGDSPTFDQVRDDTGLLLLLGLGTTAGIVAMTAVLWPAIRRADIHLRWNFDIRHPAVREIGRLSGWTFGYVVTNLVSYMVIQTFANGVDGVTIYGYAWLFFQLPYGLWTVSVMTSYTPELSALHSSGNSVGLRTRFESGLRLILVFVLPATVGMALLADPIVSVVLEHGEFSGAAADTTGDTLVAFAVGLPAFSLFLFAMRGFYAQRDTRTPFFINLAESILAVALAALLVDRFEVVGLGAAGSIAYSVFAVAAVFVLRRRIGPFLDRNSFIAIAKLVGASAFMGLIVWATMRILGAGSLVTVIVATMVGLVSYLLALTALRSTETTALIGRFRGRSRR</sequence>
<evidence type="ECO:0000256" key="8">
    <source>
        <dbReference type="SAM" id="Phobius"/>
    </source>
</evidence>
<feature type="transmembrane region" description="Helical" evidence="8">
    <location>
        <begin position="464"/>
        <end position="484"/>
    </location>
</feature>
<organism evidence="9">
    <name type="scientific">freshwater metagenome</name>
    <dbReference type="NCBI Taxonomy" id="449393"/>
    <lineage>
        <taxon>unclassified sequences</taxon>
        <taxon>metagenomes</taxon>
        <taxon>ecological metagenomes</taxon>
    </lineage>
</organism>
<evidence type="ECO:0000256" key="3">
    <source>
        <dbReference type="ARBA" id="ARBA00022692"/>
    </source>
</evidence>
<evidence type="ECO:0000256" key="7">
    <source>
        <dbReference type="ARBA" id="ARBA00023136"/>
    </source>
</evidence>
<feature type="transmembrane region" description="Helical" evidence="8">
    <location>
        <begin position="210"/>
        <end position="233"/>
    </location>
</feature>
<dbReference type="PRINTS" id="PR01806">
    <property type="entry name" value="VIRFACTRMVIN"/>
</dbReference>
<feature type="transmembrane region" description="Helical" evidence="8">
    <location>
        <begin position="170"/>
        <end position="190"/>
    </location>
</feature>
<feature type="transmembrane region" description="Helical" evidence="8">
    <location>
        <begin position="406"/>
        <end position="425"/>
    </location>
</feature>
<dbReference type="Pfam" id="PF03023">
    <property type="entry name" value="MurJ"/>
    <property type="match status" value="1"/>
</dbReference>
<name>A0A6J6GXB9_9ZZZZ</name>
<dbReference type="GO" id="GO:0009252">
    <property type="term" value="P:peptidoglycan biosynthetic process"/>
    <property type="evidence" value="ECO:0007669"/>
    <property type="project" value="UniProtKB-KW"/>
</dbReference>
<reference evidence="9" key="1">
    <citation type="submission" date="2020-05" db="EMBL/GenBank/DDBJ databases">
        <authorList>
            <person name="Chiriac C."/>
            <person name="Salcher M."/>
            <person name="Ghai R."/>
            <person name="Kavagutti S V."/>
        </authorList>
    </citation>
    <scope>NUCLEOTIDE SEQUENCE</scope>
</reference>
<protein>
    <submittedName>
        <fullName evidence="9">Unannotated protein</fullName>
    </submittedName>
</protein>
<keyword evidence="6 8" id="KW-1133">Transmembrane helix</keyword>
<dbReference type="AlphaFoldDB" id="A0A6J6GXB9"/>
<dbReference type="HAMAP" id="MF_02078">
    <property type="entry name" value="MurJ_MviN"/>
    <property type="match status" value="1"/>
</dbReference>
<evidence type="ECO:0000256" key="2">
    <source>
        <dbReference type="ARBA" id="ARBA00022475"/>
    </source>
</evidence>
<evidence type="ECO:0000256" key="5">
    <source>
        <dbReference type="ARBA" id="ARBA00022984"/>
    </source>
</evidence>
<gene>
    <name evidence="9" type="ORF">UFOPK1835_00615</name>
</gene>
<dbReference type="CDD" id="cd13123">
    <property type="entry name" value="MATE_MurJ_like"/>
    <property type="match status" value="1"/>
</dbReference>
<feature type="transmembrane region" description="Helical" evidence="8">
    <location>
        <begin position="490"/>
        <end position="511"/>
    </location>
</feature>
<dbReference type="PANTHER" id="PTHR47019">
    <property type="entry name" value="LIPID II FLIPPASE MURJ"/>
    <property type="match status" value="1"/>
</dbReference>
<feature type="transmembrane region" description="Helical" evidence="8">
    <location>
        <begin position="95"/>
        <end position="123"/>
    </location>
</feature>
<evidence type="ECO:0000256" key="4">
    <source>
        <dbReference type="ARBA" id="ARBA00022960"/>
    </source>
</evidence>
<proteinExistence type="inferred from homology"/>
<evidence type="ECO:0000313" key="9">
    <source>
        <dbReference type="EMBL" id="CAB4603704.1"/>
    </source>
</evidence>
<evidence type="ECO:0000256" key="6">
    <source>
        <dbReference type="ARBA" id="ARBA00022989"/>
    </source>
</evidence>
<dbReference type="GO" id="GO:0034204">
    <property type="term" value="P:lipid translocation"/>
    <property type="evidence" value="ECO:0007669"/>
    <property type="project" value="TreeGrafter"/>
</dbReference>
<feature type="transmembrane region" description="Helical" evidence="8">
    <location>
        <begin position="254"/>
        <end position="275"/>
    </location>
</feature>
<feature type="transmembrane region" description="Helical" evidence="8">
    <location>
        <begin position="143"/>
        <end position="163"/>
    </location>
</feature>
<dbReference type="PIRSF" id="PIRSF002869">
    <property type="entry name" value="MviN"/>
    <property type="match status" value="1"/>
</dbReference>
<keyword evidence="2" id="KW-1003">Cell membrane</keyword>
<dbReference type="EMBL" id="CAEZUP010000018">
    <property type="protein sequence ID" value="CAB4603704.1"/>
    <property type="molecule type" value="Genomic_DNA"/>
</dbReference>
<keyword evidence="5" id="KW-0573">Peptidoglycan synthesis</keyword>
<comment type="subcellular location">
    <subcellularLocation>
        <location evidence="1">Cell membrane</location>
        <topology evidence="1">Multi-pass membrane protein</topology>
    </subcellularLocation>
</comment>
<keyword evidence="4" id="KW-0133">Cell shape</keyword>
<dbReference type="InterPro" id="IPR051050">
    <property type="entry name" value="Lipid_II_flippase_MurJ/MviN"/>
</dbReference>
<feature type="transmembrane region" description="Helical" evidence="8">
    <location>
        <begin position="376"/>
        <end position="394"/>
    </location>
</feature>